<comment type="caution">
    <text evidence="2">The sequence shown here is derived from an EMBL/GenBank/DDBJ whole genome shotgun (WGS) entry which is preliminary data.</text>
</comment>
<evidence type="ECO:0000313" key="3">
    <source>
        <dbReference type="Proteomes" id="UP000176421"/>
    </source>
</evidence>
<keyword evidence="1" id="KW-0812">Transmembrane</keyword>
<feature type="transmembrane region" description="Helical" evidence="1">
    <location>
        <begin position="50"/>
        <end position="74"/>
    </location>
</feature>
<dbReference type="AlphaFoldDB" id="A0A1G2HWN1"/>
<feature type="transmembrane region" description="Helical" evidence="1">
    <location>
        <begin position="95"/>
        <end position="113"/>
    </location>
</feature>
<organism evidence="2 3">
    <name type="scientific">Candidatus Staskawiczbacteria bacterium RIFCSPHIGHO2_02_FULL_34_9</name>
    <dbReference type="NCBI Taxonomy" id="1802206"/>
    <lineage>
        <taxon>Bacteria</taxon>
        <taxon>Candidatus Staskawicziibacteriota</taxon>
    </lineage>
</organism>
<dbReference type="EMBL" id="MHOS01000049">
    <property type="protein sequence ID" value="OGZ66954.1"/>
    <property type="molecule type" value="Genomic_DNA"/>
</dbReference>
<evidence type="ECO:0000256" key="1">
    <source>
        <dbReference type="SAM" id="Phobius"/>
    </source>
</evidence>
<proteinExistence type="predicted"/>
<gene>
    <name evidence="2" type="ORF">A3D35_01610</name>
</gene>
<keyword evidence="1" id="KW-1133">Transmembrane helix</keyword>
<protein>
    <submittedName>
        <fullName evidence="2">Uncharacterized protein</fullName>
    </submittedName>
</protein>
<name>A0A1G2HWN1_9BACT</name>
<dbReference type="Proteomes" id="UP000176421">
    <property type="component" value="Unassembled WGS sequence"/>
</dbReference>
<keyword evidence="1" id="KW-0472">Membrane</keyword>
<evidence type="ECO:0000313" key="2">
    <source>
        <dbReference type="EMBL" id="OGZ66954.1"/>
    </source>
</evidence>
<accession>A0A1G2HWN1</accession>
<reference evidence="2 3" key="1">
    <citation type="journal article" date="2016" name="Nat. Commun.">
        <title>Thousands of microbial genomes shed light on interconnected biogeochemical processes in an aquifer system.</title>
        <authorList>
            <person name="Anantharaman K."/>
            <person name="Brown C.T."/>
            <person name="Hug L.A."/>
            <person name="Sharon I."/>
            <person name="Castelle C.J."/>
            <person name="Probst A.J."/>
            <person name="Thomas B.C."/>
            <person name="Singh A."/>
            <person name="Wilkins M.J."/>
            <person name="Karaoz U."/>
            <person name="Brodie E.L."/>
            <person name="Williams K.H."/>
            <person name="Hubbard S.S."/>
            <person name="Banfield J.F."/>
        </authorList>
    </citation>
    <scope>NUCLEOTIDE SEQUENCE [LARGE SCALE GENOMIC DNA]</scope>
</reference>
<sequence length="537" mass="58276">MRKNKYILLLIYAITTLFFPLKRALALELIYPSLPGAPDINTSPSVEGFVVYFFVFSVIIAGSIGIISIAIAGLQILLTSGNPAGRAAAVERIKGSILGIILLMASIVLLQSINPALVTPTSPHFSNYLQNGVYYINQNDEVIPAPSEVSSVYNQAPAGYDDIIYKCTPPGPNLLVWLYPNANFRRSYSSLDGDTVSVPCGTNTRINIRNQGSFRNYQEVPGIYYYRAEDCTGLATCSLDGYNCAQVNSGDIPDFDDIQGLNNQVNSFRIVNGTDALNRFWVVLTKAYNFEGECSEPYINSTTGSICVGGQGATQTLNTDLDNSANGFNPYGIYIRKQATSYPGSHSVTLYSDHLKAKLKASDINLHYTYLGGTITYYSCVLVTPPGGGAAAPQCQYNPNGIATDCQGGAGSACAIATGSANVDNLLLPNPPDGIERGGSTENEAPNECKVDDKDADSGNRNVCINKIDSYSNFDIILYSKAQKGLERSCKIFSNGVDNTNPENNPDQNFVDLTGYNAKDKFFRNILYRMDIIPYPY</sequence>